<dbReference type="RefSeq" id="XP_024333507.1">
    <property type="nucleotide sequence ID" value="XM_024487407.1"/>
</dbReference>
<proteinExistence type="predicted"/>
<name>A0A1X6MKY7_9APHY</name>
<feature type="region of interest" description="Disordered" evidence="1">
    <location>
        <begin position="47"/>
        <end position="93"/>
    </location>
</feature>
<accession>A0A1X6MKY7</accession>
<dbReference type="AlphaFoldDB" id="A0A1X6MKY7"/>
<organism evidence="2 3">
    <name type="scientific">Postia placenta MAD-698-R-SB12</name>
    <dbReference type="NCBI Taxonomy" id="670580"/>
    <lineage>
        <taxon>Eukaryota</taxon>
        <taxon>Fungi</taxon>
        <taxon>Dikarya</taxon>
        <taxon>Basidiomycota</taxon>
        <taxon>Agaricomycotina</taxon>
        <taxon>Agaricomycetes</taxon>
        <taxon>Polyporales</taxon>
        <taxon>Adustoporiaceae</taxon>
        <taxon>Rhodonia</taxon>
    </lineage>
</organism>
<dbReference type="Proteomes" id="UP000194127">
    <property type="component" value="Unassembled WGS sequence"/>
</dbReference>
<sequence>MHPGPGVNSTVDGMRDATSLDPALSIEDDMKDLESIAYSSANALRGLGGRPQDHKNGPLEAEGALCKTDPLPTAPEKEDMEVDENRNEVPSHSIRFPETGISRKYFPGGGRIIFRNREEVIRVSSQAKGAADHSPISLQY</sequence>
<keyword evidence="3" id="KW-1185">Reference proteome</keyword>
<dbReference type="GeneID" id="36332356"/>
<protein>
    <submittedName>
        <fullName evidence="2">Uncharacterized protein</fullName>
    </submittedName>
</protein>
<dbReference type="EMBL" id="KZ110612">
    <property type="protein sequence ID" value="OSX56713.1"/>
    <property type="molecule type" value="Genomic_DNA"/>
</dbReference>
<dbReference type="OrthoDB" id="10270410at2759"/>
<evidence type="ECO:0000313" key="3">
    <source>
        <dbReference type="Proteomes" id="UP000194127"/>
    </source>
</evidence>
<reference evidence="2 3" key="1">
    <citation type="submission" date="2017-04" db="EMBL/GenBank/DDBJ databases">
        <title>Genome Sequence of the Model Brown-Rot Fungus Postia placenta SB12.</title>
        <authorList>
            <consortium name="DOE Joint Genome Institute"/>
            <person name="Gaskell J."/>
            <person name="Kersten P."/>
            <person name="Larrondo L.F."/>
            <person name="Canessa P."/>
            <person name="Martinez D."/>
            <person name="Hibbett D."/>
            <person name="Schmoll M."/>
            <person name="Kubicek C.P."/>
            <person name="Martinez A.T."/>
            <person name="Yadav J."/>
            <person name="Master E."/>
            <person name="Magnuson J.K."/>
            <person name="James T."/>
            <person name="Yaver D."/>
            <person name="Berka R."/>
            <person name="Labutti K."/>
            <person name="Lipzen A."/>
            <person name="Aerts A."/>
            <person name="Barry K."/>
            <person name="Henrissat B."/>
            <person name="Blanchette R."/>
            <person name="Grigoriev I."/>
            <person name="Cullen D."/>
        </authorList>
    </citation>
    <scope>NUCLEOTIDE SEQUENCE [LARGE SCALE GENOMIC DNA]</scope>
    <source>
        <strain evidence="2 3">MAD-698-R-SB12</strain>
    </source>
</reference>
<gene>
    <name evidence="2" type="ORF">POSPLADRAFT_1159256</name>
</gene>
<feature type="region of interest" description="Disordered" evidence="1">
    <location>
        <begin position="1"/>
        <end position="26"/>
    </location>
</feature>
<evidence type="ECO:0000256" key="1">
    <source>
        <dbReference type="SAM" id="MobiDB-lite"/>
    </source>
</evidence>
<evidence type="ECO:0000313" key="2">
    <source>
        <dbReference type="EMBL" id="OSX56713.1"/>
    </source>
</evidence>